<feature type="region of interest" description="Disordered" evidence="1">
    <location>
        <begin position="1"/>
        <end position="42"/>
    </location>
</feature>
<reference evidence="2 3" key="1">
    <citation type="submission" date="2013-02" db="EMBL/GenBank/DDBJ databases">
        <title>Genome sequence of Candida maltosa Xu316, a potential industrial strain for xylitol and ethanol production.</title>
        <authorList>
            <person name="Yu J."/>
            <person name="Wang Q."/>
            <person name="Geng X."/>
            <person name="Bao W."/>
            <person name="He P."/>
            <person name="Cai J."/>
        </authorList>
    </citation>
    <scope>NUCLEOTIDE SEQUENCE [LARGE SCALE GENOMIC DNA]</scope>
    <source>
        <strain evidence="3">Xu316</strain>
    </source>
</reference>
<feature type="compositionally biased region" description="Basic and acidic residues" evidence="1">
    <location>
        <begin position="564"/>
        <end position="622"/>
    </location>
</feature>
<dbReference type="InterPro" id="IPR006993">
    <property type="entry name" value="Glut_rich_SH3-bd"/>
</dbReference>
<dbReference type="SUPFAM" id="SSF52833">
    <property type="entry name" value="Thioredoxin-like"/>
    <property type="match status" value="1"/>
</dbReference>
<dbReference type="Gene3D" id="3.40.30.10">
    <property type="entry name" value="Glutaredoxin"/>
    <property type="match status" value="1"/>
</dbReference>
<dbReference type="eggNOG" id="KOG1181">
    <property type="taxonomic scope" value="Eukaryota"/>
</dbReference>
<feature type="compositionally biased region" description="Basic and acidic residues" evidence="1">
    <location>
        <begin position="283"/>
        <end position="298"/>
    </location>
</feature>
<dbReference type="InterPro" id="IPR036249">
    <property type="entry name" value="Thioredoxin-like_sf"/>
</dbReference>
<feature type="compositionally biased region" description="Basic and acidic residues" evidence="1">
    <location>
        <begin position="25"/>
        <end position="42"/>
    </location>
</feature>
<sequence>MDIEQRLEQAEQSDSPSLVGASIRSADDSSHNNYIHPEKYKSSKEVNKIKNYSKLNSAVTASLDDLINEGALLNSEADFDNFLDQDGTVKTDAKFTPEEKDETQEEEPEQEEAETESEKSQLSEEVPVATEKETEKETEISSGDSTPAEPTTTSEATGSTSFYKQDDYSTPNLSEFQLDHDIKDHNDLLDHVKSYDLQKLPTSSSSSSNSKFRNDTEVASNTSQPTLLSAAQQQRLESSGGLHTPYFHTERARSRSRSANPSSRIRDSSSSSQSASFSRPHLARGDSYKSTHEEEPTKYELPADLSNKVQETAEPVAEEEEGEPEVEDERRSRQSRPTMGESIAAAEALAQSNDPAFEAENPLIRDPSLVTTGDYTNFEVDSPRKEILPTSNYYTARSESSTNYLRSISRSRSRARNNGVQDEKNDANNQGLVGEGALVSDDPYSTIDQLDTMVEEILHVHDNEKPKEVEKEDSKTEKDKTTHEELIEKDIEHAKEQSNEKDDANTQTLSEEGALVNEDDYDLIDKKNLEEEGISTEGVAEVEEKDEEPKKDDDEEEEQPLNITKKESETPKEVEEKEIQEKEVEEKEVEEPKVHEKEVEEPKIEEKEIEEPKAQAKEVEKPKVVEDDDLDDLDISPEELRKHLESQPIYIFTSLAGGMQIMPRTNRLATILQANGIKFEYRDLGTDEPAKKIWKRQAAGKTLPGVVRGDDFIGNWQEIDEANEEYKLRELLYETL</sequence>
<protein>
    <submittedName>
        <fullName evidence="2">Uncharacterized protein</fullName>
    </submittedName>
</protein>
<gene>
    <name evidence="2" type="ORF">G210_4042</name>
</gene>
<feature type="compositionally biased region" description="Basic and acidic residues" evidence="1">
    <location>
        <begin position="87"/>
        <end position="98"/>
    </location>
</feature>
<dbReference type="Proteomes" id="UP000011777">
    <property type="component" value="Unassembled WGS sequence"/>
</dbReference>
<feature type="compositionally biased region" description="Basic and acidic residues" evidence="1">
    <location>
        <begin position="459"/>
        <end position="504"/>
    </location>
</feature>
<name>M3HEU0_CANMX</name>
<feature type="compositionally biased region" description="Polar residues" evidence="1">
    <location>
        <begin position="391"/>
        <end position="405"/>
    </location>
</feature>
<keyword evidence="3" id="KW-1185">Reference proteome</keyword>
<dbReference type="AlphaFoldDB" id="M3HEU0"/>
<feature type="compositionally biased region" description="Acidic residues" evidence="1">
    <location>
        <begin position="99"/>
        <end position="115"/>
    </location>
</feature>
<evidence type="ECO:0000313" key="3">
    <source>
        <dbReference type="Proteomes" id="UP000011777"/>
    </source>
</evidence>
<comment type="caution">
    <text evidence="2">The sequence shown here is derived from an EMBL/GenBank/DDBJ whole genome shotgun (WGS) entry which is preliminary data.</text>
</comment>
<feature type="region of interest" description="Disordered" evidence="1">
    <location>
        <begin position="198"/>
        <end position="370"/>
    </location>
</feature>
<dbReference type="HOGENOM" id="CLU_006973_0_0_1"/>
<feature type="compositionally biased region" description="Acidic residues" evidence="1">
    <location>
        <begin position="316"/>
        <end position="327"/>
    </location>
</feature>
<feature type="region of interest" description="Disordered" evidence="1">
    <location>
        <begin position="80"/>
        <end position="172"/>
    </location>
</feature>
<feature type="region of interest" description="Disordered" evidence="1">
    <location>
        <begin position="391"/>
        <end position="440"/>
    </location>
</feature>
<organism evidence="2 3">
    <name type="scientific">Candida maltosa (strain Xu316)</name>
    <name type="common">Yeast</name>
    <dbReference type="NCBI Taxonomy" id="1245528"/>
    <lineage>
        <taxon>Eukaryota</taxon>
        <taxon>Fungi</taxon>
        <taxon>Dikarya</taxon>
        <taxon>Ascomycota</taxon>
        <taxon>Saccharomycotina</taxon>
        <taxon>Pichiomycetes</taxon>
        <taxon>Debaryomycetaceae</taxon>
        <taxon>Candida/Lodderomyces clade</taxon>
        <taxon>Candida</taxon>
    </lineage>
</organism>
<feature type="region of interest" description="Disordered" evidence="1">
    <location>
        <begin position="459"/>
        <end position="622"/>
    </location>
</feature>
<dbReference type="OMA" id="SYKSTHE"/>
<dbReference type="STRING" id="1245528.M3HEU0"/>
<accession>M3HEU0</accession>
<feature type="compositionally biased region" description="Polar residues" evidence="1">
    <location>
        <begin position="217"/>
        <end position="237"/>
    </location>
</feature>
<feature type="compositionally biased region" description="Low complexity" evidence="1">
    <location>
        <begin position="257"/>
        <end position="279"/>
    </location>
</feature>
<feature type="compositionally biased region" description="Basic and acidic residues" evidence="1">
    <location>
        <begin position="130"/>
        <end position="139"/>
    </location>
</feature>
<evidence type="ECO:0000256" key="1">
    <source>
        <dbReference type="SAM" id="MobiDB-lite"/>
    </source>
</evidence>
<dbReference type="EMBL" id="AOGT01002338">
    <property type="protein sequence ID" value="EMG45747.1"/>
    <property type="molecule type" value="Genomic_DNA"/>
</dbReference>
<dbReference type="OrthoDB" id="9932926at2759"/>
<dbReference type="Pfam" id="PF04908">
    <property type="entry name" value="SH3BGR"/>
    <property type="match status" value="1"/>
</dbReference>
<feature type="compositionally biased region" description="Low complexity" evidence="1">
    <location>
        <begin position="145"/>
        <end position="161"/>
    </location>
</feature>
<evidence type="ECO:0000313" key="2">
    <source>
        <dbReference type="EMBL" id="EMG45747.1"/>
    </source>
</evidence>
<proteinExistence type="predicted"/>